<evidence type="ECO:0000259" key="6">
    <source>
        <dbReference type="PROSITE" id="PS51935"/>
    </source>
</evidence>
<sequence length="232" mass="24931">MKTIWKMAGAACVMGLLLVAEPSEARAAQFGPEVTNTSSYVVKIEAPEVEVHTAANTSSAKAGTVKRGQTYQVLSQAEAGWVKIQAEDAAGYIRVPGNASLVEKTSQKVDESVKKRRETVEYALQFVGGKYVYGGTDPHSGVDCSGFTRYVMAKAASISLPHSSGGQSSYGREVTVDQMRPGDLLFYSSGSRINHVAMYIGDGQIVHASTERTGIKTSPYNYRKPVKIVSLL</sequence>
<feature type="domain" description="NlpC/P60" evidence="6">
    <location>
        <begin position="113"/>
        <end position="232"/>
    </location>
</feature>
<accession>A0A1I0KD23</accession>
<dbReference type="Pfam" id="PF08239">
    <property type="entry name" value="SH3_3"/>
    <property type="match status" value="1"/>
</dbReference>
<dbReference type="SUPFAM" id="SSF54001">
    <property type="entry name" value="Cysteine proteinases"/>
    <property type="match status" value="1"/>
</dbReference>
<dbReference type="EMBL" id="FOIM01000068">
    <property type="protein sequence ID" value="SEU22278.1"/>
    <property type="molecule type" value="Genomic_DNA"/>
</dbReference>
<evidence type="ECO:0000313" key="7">
    <source>
        <dbReference type="EMBL" id="SEU22278.1"/>
    </source>
</evidence>
<keyword evidence="8" id="KW-1185">Reference proteome</keyword>
<organism evidence="7 8">
    <name type="scientific">Enterocloster lavalensis</name>
    <dbReference type="NCBI Taxonomy" id="460384"/>
    <lineage>
        <taxon>Bacteria</taxon>
        <taxon>Bacillati</taxon>
        <taxon>Bacillota</taxon>
        <taxon>Clostridia</taxon>
        <taxon>Lachnospirales</taxon>
        <taxon>Lachnospiraceae</taxon>
        <taxon>Enterocloster</taxon>
    </lineage>
</organism>
<evidence type="ECO:0000256" key="3">
    <source>
        <dbReference type="ARBA" id="ARBA00022801"/>
    </source>
</evidence>
<dbReference type="Gene3D" id="3.90.1720.10">
    <property type="entry name" value="endopeptidase domain like (from Nostoc punctiforme)"/>
    <property type="match status" value="1"/>
</dbReference>
<dbReference type="InterPro" id="IPR003646">
    <property type="entry name" value="SH3-like_bac-type"/>
</dbReference>
<evidence type="ECO:0000256" key="2">
    <source>
        <dbReference type="ARBA" id="ARBA00022670"/>
    </source>
</evidence>
<keyword evidence="2" id="KW-0645">Protease</keyword>
<dbReference type="GO" id="GO:0008234">
    <property type="term" value="F:cysteine-type peptidase activity"/>
    <property type="evidence" value="ECO:0007669"/>
    <property type="project" value="UniProtKB-KW"/>
</dbReference>
<protein>
    <submittedName>
        <fullName evidence="7">NlpC/P60 family protein</fullName>
    </submittedName>
</protein>
<evidence type="ECO:0000256" key="4">
    <source>
        <dbReference type="ARBA" id="ARBA00022807"/>
    </source>
</evidence>
<evidence type="ECO:0000256" key="1">
    <source>
        <dbReference type="ARBA" id="ARBA00007074"/>
    </source>
</evidence>
<dbReference type="InterPro" id="IPR038765">
    <property type="entry name" value="Papain-like_cys_pep_sf"/>
</dbReference>
<dbReference type="InterPro" id="IPR000064">
    <property type="entry name" value="NLP_P60_dom"/>
</dbReference>
<dbReference type="Proteomes" id="UP000198508">
    <property type="component" value="Unassembled WGS sequence"/>
</dbReference>
<feature type="chain" id="PRO_5011743941" evidence="5">
    <location>
        <begin position="28"/>
        <end position="232"/>
    </location>
</feature>
<feature type="signal peptide" evidence="5">
    <location>
        <begin position="1"/>
        <end position="27"/>
    </location>
</feature>
<dbReference type="GO" id="GO:0006508">
    <property type="term" value="P:proteolysis"/>
    <property type="evidence" value="ECO:0007669"/>
    <property type="project" value="UniProtKB-KW"/>
</dbReference>
<comment type="similarity">
    <text evidence="1">Belongs to the peptidase C40 family.</text>
</comment>
<name>A0A1I0KD23_9FIRM</name>
<gene>
    <name evidence="7" type="ORF">SAMN05216313_1689</name>
</gene>
<dbReference type="PANTHER" id="PTHR47053:SF1">
    <property type="entry name" value="MUREIN DD-ENDOPEPTIDASE MEPH-RELATED"/>
    <property type="match status" value="1"/>
</dbReference>
<evidence type="ECO:0000256" key="5">
    <source>
        <dbReference type="SAM" id="SignalP"/>
    </source>
</evidence>
<keyword evidence="3" id="KW-0378">Hydrolase</keyword>
<dbReference type="STRING" id="460384.SAMN05216313_1689"/>
<dbReference type="InterPro" id="IPR051202">
    <property type="entry name" value="Peptidase_C40"/>
</dbReference>
<dbReference type="Pfam" id="PF00877">
    <property type="entry name" value="NLPC_P60"/>
    <property type="match status" value="1"/>
</dbReference>
<dbReference type="PROSITE" id="PS51935">
    <property type="entry name" value="NLPC_P60"/>
    <property type="match status" value="1"/>
</dbReference>
<proteinExistence type="inferred from homology"/>
<reference evidence="8" key="1">
    <citation type="submission" date="2016-10" db="EMBL/GenBank/DDBJ databases">
        <authorList>
            <person name="Varghese N."/>
            <person name="Submissions S."/>
        </authorList>
    </citation>
    <scope>NUCLEOTIDE SEQUENCE [LARGE SCALE GENOMIC DNA]</scope>
    <source>
        <strain evidence="8">NLAE-zl-G277</strain>
    </source>
</reference>
<evidence type="ECO:0000313" key="8">
    <source>
        <dbReference type="Proteomes" id="UP000198508"/>
    </source>
</evidence>
<keyword evidence="5" id="KW-0732">Signal</keyword>
<keyword evidence="4" id="KW-0788">Thiol protease</keyword>
<dbReference type="Gene3D" id="2.30.30.40">
    <property type="entry name" value="SH3 Domains"/>
    <property type="match status" value="1"/>
</dbReference>
<dbReference type="PANTHER" id="PTHR47053">
    <property type="entry name" value="MUREIN DD-ENDOPEPTIDASE MEPH-RELATED"/>
    <property type="match status" value="1"/>
</dbReference>
<dbReference type="AlphaFoldDB" id="A0A1I0KD23"/>